<dbReference type="Pfam" id="PF01011">
    <property type="entry name" value="PQQ"/>
    <property type="match status" value="2"/>
</dbReference>
<comment type="cofactor">
    <cofactor evidence="1">
        <name>pyrroloquinoline quinone</name>
        <dbReference type="ChEBI" id="CHEBI:58442"/>
    </cofactor>
</comment>
<evidence type="ECO:0000313" key="6">
    <source>
        <dbReference type="Proteomes" id="UP000176893"/>
    </source>
</evidence>
<dbReference type="InterPro" id="IPR018391">
    <property type="entry name" value="PQQ_b-propeller_rpt"/>
</dbReference>
<keyword evidence="3" id="KW-0560">Oxidoreductase</keyword>
<reference evidence="5 6" key="1">
    <citation type="journal article" date="2016" name="Nat. Commun.">
        <title>Thousands of microbial genomes shed light on interconnected biogeochemical processes in an aquifer system.</title>
        <authorList>
            <person name="Anantharaman K."/>
            <person name="Brown C.T."/>
            <person name="Hug L.A."/>
            <person name="Sharon I."/>
            <person name="Castelle C.J."/>
            <person name="Probst A.J."/>
            <person name="Thomas B.C."/>
            <person name="Singh A."/>
            <person name="Wilkins M.J."/>
            <person name="Karaoz U."/>
            <person name="Brodie E.L."/>
            <person name="Williams K.H."/>
            <person name="Hubbard S.S."/>
            <person name="Banfield J.F."/>
        </authorList>
    </citation>
    <scope>NUCLEOTIDE SEQUENCE [LARGE SCALE GENOMIC DNA]</scope>
</reference>
<evidence type="ECO:0000256" key="1">
    <source>
        <dbReference type="ARBA" id="ARBA00001931"/>
    </source>
</evidence>
<dbReference type="AlphaFoldDB" id="A0A1F8ECG0"/>
<dbReference type="Proteomes" id="UP000176893">
    <property type="component" value="Unassembled WGS sequence"/>
</dbReference>
<comment type="caution">
    <text evidence="5">The sequence shown here is derived from an EMBL/GenBank/DDBJ whole genome shotgun (WGS) entry which is preliminary data.</text>
</comment>
<accession>A0A1F8ECG0</accession>
<feature type="domain" description="Pyrrolo-quinoline quinone repeat" evidence="4">
    <location>
        <begin position="420"/>
        <end position="482"/>
    </location>
</feature>
<dbReference type="InterPro" id="IPR002372">
    <property type="entry name" value="PQQ_rpt_dom"/>
</dbReference>
<feature type="domain" description="Pyrrolo-quinoline quinone repeat" evidence="4">
    <location>
        <begin position="64"/>
        <end position="346"/>
    </location>
</feature>
<name>A0A1F8ECG0_9BACT</name>
<dbReference type="SUPFAM" id="SSF50998">
    <property type="entry name" value="Quinoprotein alcohol dehydrogenase-like"/>
    <property type="match status" value="1"/>
</dbReference>
<evidence type="ECO:0000313" key="5">
    <source>
        <dbReference type="EMBL" id="OGM98594.1"/>
    </source>
</evidence>
<dbReference type="STRING" id="1802661.A2649_00135"/>
<evidence type="ECO:0000259" key="4">
    <source>
        <dbReference type="Pfam" id="PF01011"/>
    </source>
</evidence>
<proteinExistence type="inferred from homology"/>
<dbReference type="EMBL" id="MGJB01000012">
    <property type="protein sequence ID" value="OGM98594.1"/>
    <property type="molecule type" value="Genomic_DNA"/>
</dbReference>
<evidence type="ECO:0000256" key="2">
    <source>
        <dbReference type="ARBA" id="ARBA00008156"/>
    </source>
</evidence>
<comment type="similarity">
    <text evidence="2">Belongs to the bacterial PQQ dehydrogenase family.</text>
</comment>
<dbReference type="SMART" id="SM00564">
    <property type="entry name" value="PQQ"/>
    <property type="match status" value="6"/>
</dbReference>
<dbReference type="InterPro" id="IPR011047">
    <property type="entry name" value="Quinoprotein_ADH-like_sf"/>
</dbReference>
<dbReference type="Gene3D" id="2.140.10.10">
    <property type="entry name" value="Quinoprotein alcohol dehydrogenase-like superfamily"/>
    <property type="match status" value="1"/>
</dbReference>
<organism evidence="5 6">
    <name type="scientific">Candidatus Yanofskybacteria bacterium RIFCSPHIGHO2_01_FULL_41_26</name>
    <dbReference type="NCBI Taxonomy" id="1802661"/>
    <lineage>
        <taxon>Bacteria</taxon>
        <taxon>Candidatus Yanofskyibacteriota</taxon>
    </lineage>
</organism>
<dbReference type="PANTHER" id="PTHR32303:SF20">
    <property type="entry name" value="QUINOPROTEIN ETHANOL DEHYDROGENASE"/>
    <property type="match status" value="1"/>
</dbReference>
<sequence length="499" mass="55817">MLRKLLLFAMLFIIFAGRNSGSDRILQSPILDTKSLKNWFAQDLKFNIEPVTMRDLLNSPGSDWLVYHGDYKASHYSPLTKIDRDNIKTLVPKWTYKINDGANLRSSPIISHGVMFVTAANEVHALDVSTGQWLWKWQAYLERSKGINRGIAIYENKIFFSTSDCQLVALNRETGNLLWSVKYVDSQNRFFSTMAPLVIKDKIFLGVANNNSGESGFVAAFSTSDGKELWRFQTLPAQTELRGAPTWLTGSYDPTTDTIYWAVGTLPDDQRANPKSYKTPGAYHDSIIALDAKNGRLKWSTRLAEYMPIDWDSNEPLVLTEMNNKNLLLQANRNGLFYSMDRITGKINFSKSFVKKIDWTNKKKICPSVRGATNWMPPSFSPLTGLFYVMTLEGCVGEDNSFYITALDPTDANIKWTYPTRGTNIAAPGLLATGGNIVLGSEGSGHMVALDAVTGKKLWDFSTGKPMFGAPVTYLTNGRQYITMVAGSDVYTFGLYSAR</sequence>
<protein>
    <recommendedName>
        <fullName evidence="4">Pyrrolo-quinoline quinone repeat domain-containing protein</fullName>
    </recommendedName>
</protein>
<evidence type="ECO:0000256" key="3">
    <source>
        <dbReference type="ARBA" id="ARBA00023002"/>
    </source>
</evidence>
<gene>
    <name evidence="5" type="ORF">A2649_00135</name>
</gene>
<dbReference type="PANTHER" id="PTHR32303">
    <property type="entry name" value="QUINOPROTEIN ALCOHOL DEHYDROGENASE (CYTOCHROME C)"/>
    <property type="match status" value="1"/>
</dbReference>
<dbReference type="GO" id="GO:0016491">
    <property type="term" value="F:oxidoreductase activity"/>
    <property type="evidence" value="ECO:0007669"/>
    <property type="project" value="UniProtKB-KW"/>
</dbReference>